<protein>
    <recommendedName>
        <fullName evidence="1">Ferric siderophore reductase C-terminal domain-containing protein</fullName>
    </recommendedName>
</protein>
<dbReference type="AlphaFoldDB" id="A0A7X3CSF9"/>
<sequence>MNNVKHLARFDSPKCIVPASDQPIRIRKTCCYYYMISDHESYCPSCPKVN</sequence>
<dbReference type="Pfam" id="PF11575">
    <property type="entry name" value="FhuF_C"/>
    <property type="match status" value="1"/>
</dbReference>
<name>A0A7X3CSF9_9BACL</name>
<evidence type="ECO:0000313" key="2">
    <source>
        <dbReference type="EMBL" id="MUG71287.1"/>
    </source>
</evidence>
<feature type="domain" description="Ferric siderophore reductase C-terminal" evidence="1">
    <location>
        <begin position="27"/>
        <end position="48"/>
    </location>
</feature>
<dbReference type="EMBL" id="WNZX01000008">
    <property type="protein sequence ID" value="MUG71287.1"/>
    <property type="molecule type" value="Genomic_DNA"/>
</dbReference>
<accession>A0A7X3CSF9</accession>
<evidence type="ECO:0000259" key="1">
    <source>
        <dbReference type="Pfam" id="PF11575"/>
    </source>
</evidence>
<proteinExistence type="predicted"/>
<dbReference type="InterPro" id="IPR024726">
    <property type="entry name" value="FhuF_C"/>
</dbReference>
<evidence type="ECO:0000313" key="3">
    <source>
        <dbReference type="Proteomes" id="UP000450917"/>
    </source>
</evidence>
<dbReference type="Proteomes" id="UP000450917">
    <property type="component" value="Unassembled WGS sequence"/>
</dbReference>
<reference evidence="2 3" key="1">
    <citation type="submission" date="2019-11" db="EMBL/GenBank/DDBJ databases">
        <title>Draft genome sequences of five Paenibacillus species of dairy origin.</title>
        <authorList>
            <person name="Olajide A.M."/>
            <person name="Chen S."/>
            <person name="Lapointe G."/>
        </authorList>
    </citation>
    <scope>NUCLEOTIDE SEQUENCE [LARGE SCALE GENOMIC DNA]</scope>
    <source>
        <strain evidence="2 3">2CS3</strain>
    </source>
</reference>
<organism evidence="2 3">
    <name type="scientific">Paenibacillus validus</name>
    <dbReference type="NCBI Taxonomy" id="44253"/>
    <lineage>
        <taxon>Bacteria</taxon>
        <taxon>Bacillati</taxon>
        <taxon>Bacillota</taxon>
        <taxon>Bacilli</taxon>
        <taxon>Bacillales</taxon>
        <taxon>Paenibacillaceae</taxon>
        <taxon>Paenibacillus</taxon>
    </lineage>
</organism>
<dbReference type="GO" id="GO:0051537">
    <property type="term" value="F:2 iron, 2 sulfur cluster binding"/>
    <property type="evidence" value="ECO:0007669"/>
    <property type="project" value="InterPro"/>
</dbReference>
<keyword evidence="3" id="KW-1185">Reference proteome</keyword>
<comment type="caution">
    <text evidence="2">The sequence shown here is derived from an EMBL/GenBank/DDBJ whole genome shotgun (WGS) entry which is preliminary data.</text>
</comment>
<dbReference type="RefSeq" id="WP_127608887.1">
    <property type="nucleotide sequence ID" value="NZ_JARTHJ010000072.1"/>
</dbReference>
<gene>
    <name evidence="2" type="ORF">GNP93_11410</name>
</gene>